<dbReference type="EMBL" id="JAVRJZ010000017">
    <property type="protein sequence ID" value="KAK2709313.1"/>
    <property type="molecule type" value="Genomic_DNA"/>
</dbReference>
<name>A0AA88HDE1_ARTSF</name>
<comment type="caution">
    <text evidence="1">The sequence shown here is derived from an EMBL/GenBank/DDBJ whole genome shotgun (WGS) entry which is preliminary data.</text>
</comment>
<dbReference type="Proteomes" id="UP001187531">
    <property type="component" value="Unassembled WGS sequence"/>
</dbReference>
<accession>A0AA88HDE1</accession>
<evidence type="ECO:0000313" key="1">
    <source>
        <dbReference type="EMBL" id="KAK2709313.1"/>
    </source>
</evidence>
<sequence>MKLARGVAHYLPPDVHLDIATCTLRRAEFLNEASLHIMGGRKILPLLVHFSEAWYAPPIKDYFRELATFQMGTDKSRISKVSIHLC</sequence>
<dbReference type="AlphaFoldDB" id="A0AA88HDE1"/>
<gene>
    <name evidence="1" type="ORF">QYM36_013099</name>
</gene>
<protein>
    <submittedName>
        <fullName evidence="1">Uncharacterized protein</fullName>
    </submittedName>
</protein>
<keyword evidence="2" id="KW-1185">Reference proteome</keyword>
<evidence type="ECO:0000313" key="2">
    <source>
        <dbReference type="Proteomes" id="UP001187531"/>
    </source>
</evidence>
<proteinExistence type="predicted"/>
<reference evidence="1" key="1">
    <citation type="submission" date="2023-07" db="EMBL/GenBank/DDBJ databases">
        <title>Chromosome-level genome assembly of Artemia franciscana.</title>
        <authorList>
            <person name="Jo E."/>
        </authorList>
    </citation>
    <scope>NUCLEOTIDE SEQUENCE</scope>
    <source>
        <tissue evidence="1">Whole body</tissue>
    </source>
</reference>
<organism evidence="1 2">
    <name type="scientific">Artemia franciscana</name>
    <name type="common">Brine shrimp</name>
    <name type="synonym">Artemia sanfranciscana</name>
    <dbReference type="NCBI Taxonomy" id="6661"/>
    <lineage>
        <taxon>Eukaryota</taxon>
        <taxon>Metazoa</taxon>
        <taxon>Ecdysozoa</taxon>
        <taxon>Arthropoda</taxon>
        <taxon>Crustacea</taxon>
        <taxon>Branchiopoda</taxon>
        <taxon>Anostraca</taxon>
        <taxon>Artemiidae</taxon>
        <taxon>Artemia</taxon>
    </lineage>
</organism>